<dbReference type="eggNOG" id="COG3119">
    <property type="taxonomic scope" value="Bacteria"/>
</dbReference>
<dbReference type="Pfam" id="PF14707">
    <property type="entry name" value="Sulfatase_C"/>
    <property type="match status" value="1"/>
</dbReference>
<comment type="caution">
    <text evidence="1">The sequence shown here is derived from an EMBL/GenBank/DDBJ whole genome shotgun (WGS) entry which is preliminary data.</text>
</comment>
<organism evidence="1 2">
    <name type="scientific">Photobacterium aphoticum</name>
    <dbReference type="NCBI Taxonomy" id="754436"/>
    <lineage>
        <taxon>Bacteria</taxon>
        <taxon>Pseudomonadati</taxon>
        <taxon>Pseudomonadota</taxon>
        <taxon>Gammaproteobacteria</taxon>
        <taxon>Vibrionales</taxon>
        <taxon>Vibrionaceae</taxon>
        <taxon>Photobacterium</taxon>
    </lineage>
</organism>
<keyword evidence="1" id="KW-0378">Hydrolase</keyword>
<dbReference type="Gene3D" id="3.30.1120.10">
    <property type="match status" value="1"/>
</dbReference>
<dbReference type="EMBL" id="BBMN01000003">
    <property type="protein sequence ID" value="GAL03884.1"/>
    <property type="molecule type" value="Genomic_DNA"/>
</dbReference>
<sequence>MAATGDDSIKEKLKEGTKIGDTEYKVYLDGYNILPYLTGKEEKSPRKEIFYFTDDGDLSSLRYNKWKIVFLEQRAKGTLRIWAEPFTPLRVPKIFNLRMDPYEVADITSNTYYDWMLDRAYMLVPAQTYVAQYLETFKEFPPRQKAASFSSIR</sequence>
<dbReference type="STRING" id="754436.JCM19237_2035"/>
<dbReference type="AlphaFoldDB" id="A0A090QPY4"/>
<evidence type="ECO:0000313" key="1">
    <source>
        <dbReference type="EMBL" id="GAL03884.1"/>
    </source>
</evidence>
<proteinExistence type="predicted"/>
<accession>A0A090QPY4</accession>
<dbReference type="Proteomes" id="UP000029227">
    <property type="component" value="Unassembled WGS sequence"/>
</dbReference>
<gene>
    <name evidence="1" type="ORF">JCM19237_2035</name>
</gene>
<dbReference type="GO" id="GO:0004065">
    <property type="term" value="F:arylsulfatase activity"/>
    <property type="evidence" value="ECO:0007669"/>
    <property type="project" value="UniProtKB-EC"/>
</dbReference>
<evidence type="ECO:0000313" key="2">
    <source>
        <dbReference type="Proteomes" id="UP000029227"/>
    </source>
</evidence>
<reference evidence="1 2" key="1">
    <citation type="journal article" date="2014" name="Genome Announc.">
        <title>Draft Genome Sequences of Two Vibrionaceae Species, Vibrio ponticus C121 and Photobacterium aphoticum C119, Isolated as Coral Reef Microbiota.</title>
        <authorList>
            <person name="Al-saari N."/>
            <person name="Meirelles P.M."/>
            <person name="Mino S."/>
            <person name="Suda W."/>
            <person name="Oshima K."/>
            <person name="Hattori M."/>
            <person name="Ohkuma M."/>
            <person name="Thompson F.L."/>
            <person name="Gomez-Gil B."/>
            <person name="Sawabe T."/>
            <person name="Sawabe T."/>
        </authorList>
    </citation>
    <scope>NUCLEOTIDE SEQUENCE [LARGE SCALE GENOMIC DNA]</scope>
    <source>
        <strain evidence="1 2">JCM 19237</strain>
    </source>
</reference>
<dbReference type="Gene3D" id="3.40.720.10">
    <property type="entry name" value="Alkaline Phosphatase, subunit A"/>
    <property type="match status" value="1"/>
</dbReference>
<name>A0A090QPY4_9GAMM</name>
<protein>
    <submittedName>
        <fullName evidence="1">Arylsulfatase</fullName>
        <ecNumber evidence="1">3.1.6.1</ecNumber>
    </submittedName>
</protein>
<dbReference type="EC" id="3.1.6.1" evidence="1"/>
<dbReference type="InterPro" id="IPR017850">
    <property type="entry name" value="Alkaline_phosphatase_core_sf"/>
</dbReference>
<dbReference type="SUPFAM" id="SSF53649">
    <property type="entry name" value="Alkaline phosphatase-like"/>
    <property type="match status" value="1"/>
</dbReference>